<reference evidence="1 2" key="1">
    <citation type="submission" date="2024-01" db="EMBL/GenBank/DDBJ databases">
        <title>The complete chloroplast genome sequence of Lithospermum erythrorhizon: insights into the phylogenetic relationship among Boraginaceae species and the maternal lineages of purple gromwells.</title>
        <authorList>
            <person name="Okada T."/>
            <person name="Watanabe K."/>
        </authorList>
    </citation>
    <scope>NUCLEOTIDE SEQUENCE [LARGE SCALE GENOMIC DNA]</scope>
</reference>
<accession>A0AAV3NVG8</accession>
<sequence>MNDQASNLVSDYDAVKKIIVDFYKSLFTAPNDSPHIDCEVGKIASMRITEVEVQSLSKSVTRKEIEDTMLSMKRGKAPAPDGFTPEFYVDSWSCVKGTVIDAVETFFATTHMPRFLNRKNISDGILLVQELVCGYHKKTGRPRCALKVDIMKAYDTMCWSFLWSVMKALNYPIRFIELVKACVTTAWFSVSVNDSLQDHFKSSRGVEDEMANRLSCIIGIPIAALPVRYLGIPLTTKHLQGHDCRVLVDKIREMINVFLPMQVIKDMEKLIKAYLWKSAAGGRYLPKVSWKQAILRKEEGGLGIKGIYL</sequence>
<evidence type="ECO:0000313" key="2">
    <source>
        <dbReference type="Proteomes" id="UP001454036"/>
    </source>
</evidence>
<organism evidence="1 2">
    <name type="scientific">Lithospermum erythrorhizon</name>
    <name type="common">Purple gromwell</name>
    <name type="synonym">Lithospermum officinale var. erythrorhizon</name>
    <dbReference type="NCBI Taxonomy" id="34254"/>
    <lineage>
        <taxon>Eukaryota</taxon>
        <taxon>Viridiplantae</taxon>
        <taxon>Streptophyta</taxon>
        <taxon>Embryophyta</taxon>
        <taxon>Tracheophyta</taxon>
        <taxon>Spermatophyta</taxon>
        <taxon>Magnoliopsida</taxon>
        <taxon>eudicotyledons</taxon>
        <taxon>Gunneridae</taxon>
        <taxon>Pentapetalae</taxon>
        <taxon>asterids</taxon>
        <taxon>lamiids</taxon>
        <taxon>Boraginales</taxon>
        <taxon>Boraginaceae</taxon>
        <taxon>Boraginoideae</taxon>
        <taxon>Lithospermeae</taxon>
        <taxon>Lithospermum</taxon>
    </lineage>
</organism>
<evidence type="ECO:0008006" key="3">
    <source>
        <dbReference type="Google" id="ProtNLM"/>
    </source>
</evidence>
<name>A0AAV3NVG8_LITER</name>
<proteinExistence type="predicted"/>
<dbReference type="EMBL" id="BAABME010000456">
    <property type="protein sequence ID" value="GAA0142933.1"/>
    <property type="molecule type" value="Genomic_DNA"/>
</dbReference>
<dbReference type="PANTHER" id="PTHR33116:SF84">
    <property type="entry name" value="RNA-DIRECTED DNA POLYMERASE"/>
    <property type="match status" value="1"/>
</dbReference>
<evidence type="ECO:0000313" key="1">
    <source>
        <dbReference type="EMBL" id="GAA0142933.1"/>
    </source>
</evidence>
<protein>
    <recommendedName>
        <fullName evidence="3">Reverse transcriptase domain-containing protein</fullName>
    </recommendedName>
</protein>
<dbReference type="AlphaFoldDB" id="A0AAV3NVG8"/>
<keyword evidence="2" id="KW-1185">Reference proteome</keyword>
<dbReference type="PANTHER" id="PTHR33116">
    <property type="entry name" value="REVERSE TRANSCRIPTASE ZINC-BINDING DOMAIN-CONTAINING PROTEIN-RELATED-RELATED"/>
    <property type="match status" value="1"/>
</dbReference>
<dbReference type="Proteomes" id="UP001454036">
    <property type="component" value="Unassembled WGS sequence"/>
</dbReference>
<gene>
    <name evidence="1" type="ORF">LIER_03726</name>
</gene>
<comment type="caution">
    <text evidence="1">The sequence shown here is derived from an EMBL/GenBank/DDBJ whole genome shotgun (WGS) entry which is preliminary data.</text>
</comment>